<name>A0AAW0FZT6_9APHY</name>
<evidence type="ECO:0000313" key="2">
    <source>
        <dbReference type="Proteomes" id="UP001385951"/>
    </source>
</evidence>
<sequence>MPDDCHPGERNRQPISWIWYTFSTGRNDEDENSPEAHEALRIEWARSRARASRWEEQVCKTVEAMRRVLQYTESVAEDWEKRASPSHRSDVSSQLREGLRSYALEQANAERAFCARLRTQWYGSRVRAYNFLSSIGVPKNDLTGVFDLPLLPPTSKSPQFIHLKELIAPEVH</sequence>
<comment type="caution">
    <text evidence="1">The sequence shown here is derived from an EMBL/GenBank/DDBJ whole genome shotgun (WGS) entry which is preliminary data.</text>
</comment>
<dbReference type="Proteomes" id="UP001385951">
    <property type="component" value="Unassembled WGS sequence"/>
</dbReference>
<dbReference type="EMBL" id="JASBNA010000029">
    <property type="protein sequence ID" value="KAK7683679.1"/>
    <property type="molecule type" value="Genomic_DNA"/>
</dbReference>
<dbReference type="AlphaFoldDB" id="A0AAW0FZT6"/>
<proteinExistence type="predicted"/>
<evidence type="ECO:0000313" key="1">
    <source>
        <dbReference type="EMBL" id="KAK7683679.1"/>
    </source>
</evidence>
<organism evidence="1 2">
    <name type="scientific">Cerrena zonata</name>
    <dbReference type="NCBI Taxonomy" id="2478898"/>
    <lineage>
        <taxon>Eukaryota</taxon>
        <taxon>Fungi</taxon>
        <taxon>Dikarya</taxon>
        <taxon>Basidiomycota</taxon>
        <taxon>Agaricomycotina</taxon>
        <taxon>Agaricomycetes</taxon>
        <taxon>Polyporales</taxon>
        <taxon>Cerrenaceae</taxon>
        <taxon>Cerrena</taxon>
    </lineage>
</organism>
<protein>
    <submittedName>
        <fullName evidence="1">Uncharacterized protein</fullName>
    </submittedName>
</protein>
<reference evidence="1 2" key="1">
    <citation type="submission" date="2022-09" db="EMBL/GenBank/DDBJ databases">
        <authorList>
            <person name="Palmer J.M."/>
        </authorList>
    </citation>
    <scope>NUCLEOTIDE SEQUENCE [LARGE SCALE GENOMIC DNA]</scope>
    <source>
        <strain evidence="1 2">DSM 7382</strain>
    </source>
</reference>
<gene>
    <name evidence="1" type="ORF">QCA50_013055</name>
</gene>
<accession>A0AAW0FZT6</accession>
<keyword evidence="2" id="KW-1185">Reference proteome</keyword>